<evidence type="ECO:0000256" key="2">
    <source>
        <dbReference type="SAM" id="Phobius"/>
    </source>
</evidence>
<dbReference type="EMBL" id="KE148147">
    <property type="protein sequence ID" value="EPE09835.1"/>
    <property type="molecule type" value="Genomic_DNA"/>
</dbReference>
<dbReference type="Gene3D" id="2.40.70.10">
    <property type="entry name" value="Acid Proteases"/>
    <property type="match status" value="2"/>
</dbReference>
<protein>
    <submittedName>
        <fullName evidence="4">Aspartic-type endopeptidase</fullName>
    </submittedName>
</protein>
<feature type="domain" description="Peptidase A1" evidence="3">
    <location>
        <begin position="81"/>
        <end position="444"/>
    </location>
</feature>
<keyword evidence="2" id="KW-1133">Transmembrane helix</keyword>
<dbReference type="InterPro" id="IPR033121">
    <property type="entry name" value="PEPTIDASE_A1"/>
</dbReference>
<evidence type="ECO:0000259" key="3">
    <source>
        <dbReference type="PROSITE" id="PS51767"/>
    </source>
</evidence>
<dbReference type="OMA" id="NSTSFWN"/>
<dbReference type="HOGENOM" id="CLU_028892_0_0_1"/>
<keyword evidence="5" id="KW-1185">Reference proteome</keyword>
<keyword evidence="2" id="KW-0472">Membrane</keyword>
<proteinExistence type="predicted"/>
<dbReference type="PROSITE" id="PS51767">
    <property type="entry name" value="PEPTIDASE_A1"/>
    <property type="match status" value="1"/>
</dbReference>
<accession>S3D8P5</accession>
<keyword evidence="2" id="KW-0812">Transmembrane</keyword>
<evidence type="ECO:0000256" key="1">
    <source>
        <dbReference type="SAM" id="MobiDB-lite"/>
    </source>
</evidence>
<dbReference type="OrthoDB" id="5361565at2759"/>
<organism evidence="4 5">
    <name type="scientific">Ophiostoma piceae (strain UAMH 11346)</name>
    <name type="common">Sap stain fungus</name>
    <dbReference type="NCBI Taxonomy" id="1262450"/>
    <lineage>
        <taxon>Eukaryota</taxon>
        <taxon>Fungi</taxon>
        <taxon>Dikarya</taxon>
        <taxon>Ascomycota</taxon>
        <taxon>Pezizomycotina</taxon>
        <taxon>Sordariomycetes</taxon>
        <taxon>Sordariomycetidae</taxon>
        <taxon>Ophiostomatales</taxon>
        <taxon>Ophiostomataceae</taxon>
        <taxon>Ophiostoma</taxon>
    </lineage>
</organism>
<sequence length="606" mass="64167">MEEITTRLRRPEMGADLSLHYFNHSLLLCTGPTMALPRPVLAALVSVVVLMPAFVVANDCAPEPLAVTIGNVTLSNNNVARGIEIAIGTPAQSFVFMPQWPLNNSFVYGNDGHCDTGVSSSKCTTFRGGAYNAIGSSTRKVPASGSYPADSAPWSALSFSADTLFLGLNSTSLASSSDDNTSTSLDNFAFGIPLNDLGQQGYHPMNALGLGFNSTLLNALKSTGRIASRSWSMFWGLNGADSTAQMDGVFVLGGYDAAKVVESQRYTQSLAGPGSACSSRMVVTITDMILNFSNGTNASIFPGAESTVLQACITPDFPTLMTLPTDPYFDAIEILTNASMNEQRSSGLVYYSNRYLPKELNVYTGDLTIKLQSGLEVRVPNNQLIVPDRYIDRTGVIQANATGLDTTILAIQGENAGDILQLGRQFLSVAYVMLNQDANEFTLWQANPTTNRHLVAVDERNADITSVCSSSGSGSGSNSTTPSGPSSARKPLSSGAIAGAAIGAFVGVAAIIAAVLLLLFWRRPRNHVVAATVAGAPTHRFHDPIQGVALMSPESSTPPIGSIVDDKKNTSGQYHEAYEMNTATVAHNGLTGMDGIVPRNAPHYEL</sequence>
<evidence type="ECO:0000313" key="4">
    <source>
        <dbReference type="EMBL" id="EPE09835.1"/>
    </source>
</evidence>
<dbReference type="Proteomes" id="UP000016923">
    <property type="component" value="Unassembled WGS sequence"/>
</dbReference>
<dbReference type="SUPFAM" id="SSF50630">
    <property type="entry name" value="Acid proteases"/>
    <property type="match status" value="1"/>
</dbReference>
<dbReference type="InterPro" id="IPR021109">
    <property type="entry name" value="Peptidase_aspartic_dom_sf"/>
</dbReference>
<dbReference type="VEuPathDB" id="FungiDB:F503_07611"/>
<dbReference type="eggNOG" id="ENOG502SA90">
    <property type="taxonomic scope" value="Eukaryota"/>
</dbReference>
<feature type="region of interest" description="Disordered" evidence="1">
    <location>
        <begin position="466"/>
        <end position="490"/>
    </location>
</feature>
<feature type="compositionally biased region" description="Low complexity" evidence="1">
    <location>
        <begin position="469"/>
        <end position="487"/>
    </location>
</feature>
<evidence type="ECO:0000313" key="5">
    <source>
        <dbReference type="Proteomes" id="UP000016923"/>
    </source>
</evidence>
<gene>
    <name evidence="4" type="ORF">F503_07611</name>
</gene>
<feature type="transmembrane region" description="Helical" evidence="2">
    <location>
        <begin position="496"/>
        <end position="521"/>
    </location>
</feature>
<dbReference type="AlphaFoldDB" id="S3D8P5"/>
<reference evidence="4 5" key="1">
    <citation type="journal article" date="2013" name="BMC Genomics">
        <title>The genome and transcriptome of the pine saprophyte Ophiostoma piceae, and a comparison with the bark beetle-associated pine pathogen Grosmannia clavigera.</title>
        <authorList>
            <person name="Haridas S."/>
            <person name="Wang Y."/>
            <person name="Lim L."/>
            <person name="Massoumi Alamouti S."/>
            <person name="Jackman S."/>
            <person name="Docking R."/>
            <person name="Robertson G."/>
            <person name="Birol I."/>
            <person name="Bohlmann J."/>
            <person name="Breuil C."/>
        </authorList>
    </citation>
    <scope>NUCLEOTIDE SEQUENCE [LARGE SCALE GENOMIC DNA]</scope>
    <source>
        <strain evidence="4 5">UAMH 11346</strain>
    </source>
</reference>
<name>S3D8P5_OPHP1</name>
<dbReference type="STRING" id="1262450.S3D8P5"/>